<dbReference type="PANTHER" id="PTHR30093:SF44">
    <property type="entry name" value="TYPE II SECRETION SYSTEM CORE PROTEIN G"/>
    <property type="match status" value="1"/>
</dbReference>
<evidence type="ECO:0000256" key="4">
    <source>
        <dbReference type="ARBA" id="ARBA00022989"/>
    </source>
</evidence>
<evidence type="ECO:0000256" key="1">
    <source>
        <dbReference type="ARBA" id="ARBA00004167"/>
    </source>
</evidence>
<feature type="transmembrane region" description="Helical" evidence="6">
    <location>
        <begin position="15"/>
        <end position="35"/>
    </location>
</feature>
<sequence length="154" mass="17024">MQIFQKPLLRNQSGFTLIELMVVIVILGILIAIALPNMISSQARAKVASTKTNMSTFRNMVEVYGVIYSAIYPDDVTALMTDIAMINEPAAKEFRNPFTNKMGKSNSYDDESATKTPGLVTYEILGTGSYAIYGYDQQANRIQHLGRDMVLSNG</sequence>
<evidence type="ECO:0000256" key="6">
    <source>
        <dbReference type="SAM" id="Phobius"/>
    </source>
</evidence>
<dbReference type="PANTHER" id="PTHR30093">
    <property type="entry name" value="GENERAL SECRETION PATHWAY PROTEIN G"/>
    <property type="match status" value="1"/>
</dbReference>
<dbReference type="GO" id="GO:0016020">
    <property type="term" value="C:membrane"/>
    <property type="evidence" value="ECO:0007669"/>
    <property type="project" value="UniProtKB-SubCell"/>
</dbReference>
<protein>
    <recommendedName>
        <fullName evidence="9">Type II secretion system protein GspG C-terminal domain-containing protein</fullName>
    </recommendedName>
</protein>
<dbReference type="EMBL" id="PFFQ01000037">
    <property type="protein sequence ID" value="PIW16555.1"/>
    <property type="molecule type" value="Genomic_DNA"/>
</dbReference>
<dbReference type="Pfam" id="PF07963">
    <property type="entry name" value="N_methyl"/>
    <property type="match status" value="1"/>
</dbReference>
<dbReference type="AlphaFoldDB" id="A0A2M7G3W6"/>
<reference evidence="7 8" key="1">
    <citation type="submission" date="2017-09" db="EMBL/GenBank/DDBJ databases">
        <title>Depth-based differentiation of microbial function through sediment-hosted aquifers and enrichment of novel symbionts in the deep terrestrial subsurface.</title>
        <authorList>
            <person name="Probst A.J."/>
            <person name="Ladd B."/>
            <person name="Jarett J.K."/>
            <person name="Geller-Mcgrath D.E."/>
            <person name="Sieber C.M."/>
            <person name="Emerson J.B."/>
            <person name="Anantharaman K."/>
            <person name="Thomas B.C."/>
            <person name="Malmstrom R."/>
            <person name="Stieglmeier M."/>
            <person name="Klingl A."/>
            <person name="Woyke T."/>
            <person name="Ryan C.M."/>
            <person name="Banfield J.F."/>
        </authorList>
    </citation>
    <scope>NUCLEOTIDE SEQUENCE [LARGE SCALE GENOMIC DNA]</scope>
    <source>
        <strain evidence="7">CG17_big_fil_post_rev_8_21_14_2_50_48_46</strain>
    </source>
</reference>
<evidence type="ECO:0000313" key="8">
    <source>
        <dbReference type="Proteomes" id="UP000231019"/>
    </source>
</evidence>
<dbReference type="InterPro" id="IPR045584">
    <property type="entry name" value="Pilin-like"/>
</dbReference>
<evidence type="ECO:0000256" key="5">
    <source>
        <dbReference type="ARBA" id="ARBA00023136"/>
    </source>
</evidence>
<keyword evidence="3 6" id="KW-0812">Transmembrane</keyword>
<keyword evidence="4 6" id="KW-1133">Transmembrane helix</keyword>
<evidence type="ECO:0000256" key="2">
    <source>
        <dbReference type="ARBA" id="ARBA00022481"/>
    </source>
</evidence>
<accession>A0A2M7G3W6</accession>
<evidence type="ECO:0000313" key="7">
    <source>
        <dbReference type="EMBL" id="PIW16555.1"/>
    </source>
</evidence>
<organism evidence="7 8">
    <name type="scientific">bacterium (Candidatus Blackallbacteria) CG17_big_fil_post_rev_8_21_14_2_50_48_46</name>
    <dbReference type="NCBI Taxonomy" id="2014261"/>
    <lineage>
        <taxon>Bacteria</taxon>
        <taxon>Candidatus Blackallbacteria</taxon>
    </lineage>
</organism>
<dbReference type="Proteomes" id="UP000231019">
    <property type="component" value="Unassembled WGS sequence"/>
</dbReference>
<name>A0A2M7G3W6_9BACT</name>
<dbReference type="Gene3D" id="3.30.700.10">
    <property type="entry name" value="Glycoprotein, Type 4 Pilin"/>
    <property type="match status" value="1"/>
</dbReference>
<dbReference type="SUPFAM" id="SSF54523">
    <property type="entry name" value="Pili subunits"/>
    <property type="match status" value="1"/>
</dbReference>
<keyword evidence="2" id="KW-0488">Methylation</keyword>
<evidence type="ECO:0008006" key="9">
    <source>
        <dbReference type="Google" id="ProtNLM"/>
    </source>
</evidence>
<comment type="subcellular location">
    <subcellularLocation>
        <location evidence="1">Membrane</location>
        <topology evidence="1">Single-pass membrane protein</topology>
    </subcellularLocation>
</comment>
<proteinExistence type="predicted"/>
<dbReference type="InterPro" id="IPR012902">
    <property type="entry name" value="N_methyl_site"/>
</dbReference>
<dbReference type="NCBIfam" id="TIGR02532">
    <property type="entry name" value="IV_pilin_GFxxxE"/>
    <property type="match status" value="1"/>
</dbReference>
<keyword evidence="5 6" id="KW-0472">Membrane</keyword>
<comment type="caution">
    <text evidence="7">The sequence shown here is derived from an EMBL/GenBank/DDBJ whole genome shotgun (WGS) entry which is preliminary data.</text>
</comment>
<evidence type="ECO:0000256" key="3">
    <source>
        <dbReference type="ARBA" id="ARBA00022692"/>
    </source>
</evidence>
<dbReference type="PROSITE" id="PS00409">
    <property type="entry name" value="PROKAR_NTER_METHYL"/>
    <property type="match status" value="1"/>
</dbReference>
<gene>
    <name evidence="7" type="ORF">COW36_12370</name>
</gene>